<reference evidence="2 3" key="1">
    <citation type="submission" date="2013-03" db="EMBL/GenBank/DDBJ databases">
        <title>The Genome Sequence of Exophiala aquamarina CBS 119918.</title>
        <authorList>
            <consortium name="The Broad Institute Genomics Platform"/>
            <person name="Cuomo C."/>
            <person name="de Hoog S."/>
            <person name="Gorbushina A."/>
            <person name="Walker B."/>
            <person name="Young S.K."/>
            <person name="Zeng Q."/>
            <person name="Gargeya S."/>
            <person name="Fitzgerald M."/>
            <person name="Haas B."/>
            <person name="Abouelleil A."/>
            <person name="Allen A.W."/>
            <person name="Alvarado L."/>
            <person name="Arachchi H.M."/>
            <person name="Berlin A.M."/>
            <person name="Chapman S.B."/>
            <person name="Gainer-Dewar J."/>
            <person name="Goldberg J."/>
            <person name="Griggs A."/>
            <person name="Gujja S."/>
            <person name="Hansen M."/>
            <person name="Howarth C."/>
            <person name="Imamovic A."/>
            <person name="Ireland A."/>
            <person name="Larimer J."/>
            <person name="McCowan C."/>
            <person name="Murphy C."/>
            <person name="Pearson M."/>
            <person name="Poon T.W."/>
            <person name="Priest M."/>
            <person name="Roberts A."/>
            <person name="Saif S."/>
            <person name="Shea T."/>
            <person name="Sisk P."/>
            <person name="Sykes S."/>
            <person name="Wortman J."/>
            <person name="Nusbaum C."/>
            <person name="Birren B."/>
        </authorList>
    </citation>
    <scope>NUCLEOTIDE SEQUENCE [LARGE SCALE GENOMIC DNA]</scope>
    <source>
        <strain evidence="2 3">CBS 119918</strain>
    </source>
</reference>
<evidence type="ECO:0000313" key="2">
    <source>
        <dbReference type="EMBL" id="KEF57742.1"/>
    </source>
</evidence>
<organism evidence="2 3">
    <name type="scientific">Exophiala aquamarina CBS 119918</name>
    <dbReference type="NCBI Taxonomy" id="1182545"/>
    <lineage>
        <taxon>Eukaryota</taxon>
        <taxon>Fungi</taxon>
        <taxon>Dikarya</taxon>
        <taxon>Ascomycota</taxon>
        <taxon>Pezizomycotina</taxon>
        <taxon>Eurotiomycetes</taxon>
        <taxon>Chaetothyriomycetidae</taxon>
        <taxon>Chaetothyriales</taxon>
        <taxon>Herpotrichiellaceae</taxon>
        <taxon>Exophiala</taxon>
    </lineage>
</organism>
<dbReference type="VEuPathDB" id="FungiDB:A1O9_05662"/>
<dbReference type="PANTHER" id="PTHR36587">
    <property type="entry name" value="EXPRESSION SITE-ASSOCIATED GENE 3 (ESAG3)-LIKE PROTEIN"/>
    <property type="match status" value="1"/>
</dbReference>
<dbReference type="HOGENOM" id="CLU_020425_3_1_1"/>
<dbReference type="EMBL" id="AMGV01000004">
    <property type="protein sequence ID" value="KEF57742.1"/>
    <property type="molecule type" value="Genomic_DNA"/>
</dbReference>
<evidence type="ECO:0000256" key="1">
    <source>
        <dbReference type="SAM" id="MobiDB-lite"/>
    </source>
</evidence>
<comment type="caution">
    <text evidence="2">The sequence shown here is derived from an EMBL/GenBank/DDBJ whole genome shotgun (WGS) entry which is preliminary data.</text>
</comment>
<dbReference type="OrthoDB" id="422736at2759"/>
<gene>
    <name evidence="2" type="ORF">A1O9_05662</name>
</gene>
<dbReference type="GeneID" id="25280585"/>
<dbReference type="RefSeq" id="XP_013260332.1">
    <property type="nucleotide sequence ID" value="XM_013404878.1"/>
</dbReference>
<dbReference type="PANTHER" id="PTHR36587:SF2">
    <property type="entry name" value="EXPRESSION SITE-ASSOCIATED GENE 3 (ESAG3)-LIKE PROTEIN"/>
    <property type="match status" value="1"/>
</dbReference>
<protein>
    <submittedName>
        <fullName evidence="2">Uncharacterized protein</fullName>
    </submittedName>
</protein>
<dbReference type="CDD" id="cd22997">
    <property type="entry name" value="GT_LH"/>
    <property type="match status" value="1"/>
</dbReference>
<name>A0A072PD99_9EURO</name>
<feature type="region of interest" description="Disordered" evidence="1">
    <location>
        <begin position="426"/>
        <end position="453"/>
    </location>
</feature>
<accession>A0A072PD99</accession>
<dbReference type="Proteomes" id="UP000027920">
    <property type="component" value="Unassembled WGS sequence"/>
</dbReference>
<sequence>MKWAKGLFHDRQDVVEYRSVPGVDHGDEFDGDQATLSRPSNSPSWQSWRCLVRLSVTARVSIFLSFVLVASLLYVTPAHRVALSTSDSTSSSSFFHLLIPATSSGAGLCKNIFSAAALDYPTPRLINWKMHYSGGDRFGGLHIAKITGTLDYLKSLGPESDQELVLMVDGFDMWFQLPPIVLLDRYQRIINRHNDRIRRRLGRAMDREGVKQTIIMAAQNMCWPQDNSEPICYVVPDSELAHDVYGNVTDTDSRHARARWLNSGFMMGPVADVYKLLKAVHNVALQNPSRGSDQASFNDVFGQQEYYRELVRERHLATLQRLIARVNRVFGLEDERSKMVLSANSTLFPTSDTANSDDYEFHLGPDYLGELTMTIDGRPEDLAWHSHSKPEDAARWSIEKGIPPPVRVTNLPDDIARAVPPFSIPKAWKSAKHNNSTQTDDDNDDERTREEATLAQRSWSSVPLYTHLYTGVVPSTIHFNLPKHNMNTDWDKMWMFPRLREQLSARVLAPRAPVAVMPEQKGIRRQRWWSSIDSKGGMMAENASTPLWLSWETLCNSDEIENEVFRDKKGPWVDPRSAKP</sequence>
<evidence type="ECO:0000313" key="3">
    <source>
        <dbReference type="Proteomes" id="UP000027920"/>
    </source>
</evidence>
<dbReference type="AlphaFoldDB" id="A0A072PD99"/>
<keyword evidence="3" id="KW-1185">Reference proteome</keyword>
<proteinExistence type="predicted"/>